<dbReference type="AlphaFoldDB" id="A0A9N7YWD8"/>
<dbReference type="EMBL" id="CADEAL010002846">
    <property type="protein sequence ID" value="CAB1442415.1"/>
    <property type="molecule type" value="Genomic_DNA"/>
</dbReference>
<accession>A0A9N7YWD8</accession>
<organism evidence="1 2">
    <name type="scientific">Pleuronectes platessa</name>
    <name type="common">European plaice</name>
    <dbReference type="NCBI Taxonomy" id="8262"/>
    <lineage>
        <taxon>Eukaryota</taxon>
        <taxon>Metazoa</taxon>
        <taxon>Chordata</taxon>
        <taxon>Craniata</taxon>
        <taxon>Vertebrata</taxon>
        <taxon>Euteleostomi</taxon>
        <taxon>Actinopterygii</taxon>
        <taxon>Neopterygii</taxon>
        <taxon>Teleostei</taxon>
        <taxon>Neoteleostei</taxon>
        <taxon>Acanthomorphata</taxon>
        <taxon>Carangaria</taxon>
        <taxon>Pleuronectiformes</taxon>
        <taxon>Pleuronectoidei</taxon>
        <taxon>Pleuronectidae</taxon>
        <taxon>Pleuronectes</taxon>
    </lineage>
</organism>
<sequence length="135" mass="15553">MSQGFGSTSGCCCREADLMDPVEETWRQPSTYTRRVSTFMLDVRHKMERRKSFQVLTINSLNQSRQDVEERDTPDIPCDKHKNLNSGIVCKRCNLRLPALRGAVYETINTRLVLSLYTCSRVIVKHNRCEDTHTG</sequence>
<protein>
    <submittedName>
        <fullName evidence="1">Uncharacterized protein</fullName>
    </submittedName>
</protein>
<keyword evidence="2" id="KW-1185">Reference proteome</keyword>
<dbReference type="Proteomes" id="UP001153269">
    <property type="component" value="Unassembled WGS sequence"/>
</dbReference>
<evidence type="ECO:0000313" key="1">
    <source>
        <dbReference type="EMBL" id="CAB1442415.1"/>
    </source>
</evidence>
<gene>
    <name evidence="1" type="ORF">PLEPLA_LOCUS30085</name>
</gene>
<reference evidence="1" key="1">
    <citation type="submission" date="2020-03" db="EMBL/GenBank/DDBJ databases">
        <authorList>
            <person name="Weist P."/>
        </authorList>
    </citation>
    <scope>NUCLEOTIDE SEQUENCE</scope>
</reference>
<name>A0A9N7YWD8_PLEPL</name>
<evidence type="ECO:0000313" key="2">
    <source>
        <dbReference type="Proteomes" id="UP001153269"/>
    </source>
</evidence>
<proteinExistence type="predicted"/>
<comment type="caution">
    <text evidence="1">The sequence shown here is derived from an EMBL/GenBank/DDBJ whole genome shotgun (WGS) entry which is preliminary data.</text>
</comment>